<dbReference type="OrthoDB" id="4367337at2759"/>
<reference evidence="2" key="1">
    <citation type="submission" date="2022-12" db="EMBL/GenBank/DDBJ databases">
        <authorList>
            <person name="Petersen C."/>
        </authorList>
    </citation>
    <scope>NUCLEOTIDE SEQUENCE</scope>
    <source>
        <strain evidence="2">IBT 29495</strain>
    </source>
</reference>
<reference evidence="2" key="2">
    <citation type="journal article" date="2023" name="IMA Fungus">
        <title>Comparative genomic study of the Penicillium genus elucidates a diverse pangenome and 15 lateral gene transfer events.</title>
        <authorList>
            <person name="Petersen C."/>
            <person name="Sorensen T."/>
            <person name="Nielsen M.R."/>
            <person name="Sondergaard T.E."/>
            <person name="Sorensen J.L."/>
            <person name="Fitzpatrick D.A."/>
            <person name="Frisvad J.C."/>
            <person name="Nielsen K.L."/>
        </authorList>
    </citation>
    <scope>NUCLEOTIDE SEQUENCE</scope>
    <source>
        <strain evidence="2">IBT 29495</strain>
    </source>
</reference>
<feature type="region of interest" description="Disordered" evidence="1">
    <location>
        <begin position="186"/>
        <end position="206"/>
    </location>
</feature>
<dbReference type="InterPro" id="IPR022198">
    <property type="entry name" value="DUF3723"/>
</dbReference>
<organism evidence="2 3">
    <name type="scientific">Penicillium fimorum</name>
    <dbReference type="NCBI Taxonomy" id="1882269"/>
    <lineage>
        <taxon>Eukaryota</taxon>
        <taxon>Fungi</taxon>
        <taxon>Dikarya</taxon>
        <taxon>Ascomycota</taxon>
        <taxon>Pezizomycotina</taxon>
        <taxon>Eurotiomycetes</taxon>
        <taxon>Eurotiomycetidae</taxon>
        <taxon>Eurotiales</taxon>
        <taxon>Aspergillaceae</taxon>
        <taxon>Penicillium</taxon>
    </lineage>
</organism>
<dbReference type="AlphaFoldDB" id="A0A9W9XXP8"/>
<name>A0A9W9XXP8_9EURO</name>
<sequence>MVSFWPSEVFSLQNMAVLAERLGFCSDQISNLRQETSEHRISEDFFQSFCTEEFYRVDRRLLDTGARRLRHIWRALAKDEDQTGSGPEYTTDSNDTMADHRFNCSKPVQFQQERRHLFLDQIYSIDQPRKQYVTSLAITRDIIFSFFGKSPLYEAIANQGVHFPNKPNETLLIRNEISGLPGDENLNTHDTGLTDDQGMSGEQSSDIDTNMHEAQNIPSNQVVDNDQDTGTEQALVDQGQNVDLDQRILAEGFEDEPQPMCCEGQISVHRGFQDMLMLWFASKNNSLVVLYLFETRTLFKFPLPGNFLLRSTLSTLARTHYFLMINEYGFNVPDPGKEFEEAVKHQLLFVGKRDHLGPSDYDVSADALREYITKYDVKTGKRHGDEIETQRATKRHEKRTS</sequence>
<dbReference type="Proteomes" id="UP001149954">
    <property type="component" value="Unassembled WGS sequence"/>
</dbReference>
<accession>A0A9W9XXP8</accession>
<proteinExistence type="predicted"/>
<gene>
    <name evidence="2" type="ORF">N7463_007475</name>
</gene>
<evidence type="ECO:0000313" key="3">
    <source>
        <dbReference type="Proteomes" id="UP001149954"/>
    </source>
</evidence>
<evidence type="ECO:0000256" key="1">
    <source>
        <dbReference type="SAM" id="MobiDB-lite"/>
    </source>
</evidence>
<keyword evidence="3" id="KW-1185">Reference proteome</keyword>
<dbReference type="EMBL" id="JAPWDS010000003">
    <property type="protein sequence ID" value="KAJ5504601.1"/>
    <property type="molecule type" value="Genomic_DNA"/>
</dbReference>
<comment type="caution">
    <text evidence="2">The sequence shown here is derived from an EMBL/GenBank/DDBJ whole genome shotgun (WGS) entry which is preliminary data.</text>
</comment>
<dbReference type="Pfam" id="PF12520">
    <property type="entry name" value="DUF3723"/>
    <property type="match status" value="1"/>
</dbReference>
<protein>
    <submittedName>
        <fullName evidence="2">Uncharacterized protein</fullName>
    </submittedName>
</protein>
<evidence type="ECO:0000313" key="2">
    <source>
        <dbReference type="EMBL" id="KAJ5504601.1"/>
    </source>
</evidence>